<dbReference type="SUPFAM" id="SSF53098">
    <property type="entry name" value="Ribonuclease H-like"/>
    <property type="match status" value="1"/>
</dbReference>
<accession>A0ABV7CKW4</accession>
<sequence length="125" mass="14731">MQLPSPTGEIKGFITSCLCPEKYALKELVDVYWQPWEIERGYGELKQYQLVNKPLLRSLKSDGIYQELWGILTSYNIIRLEMAEMAKQHKVEPLRISFVNALYLIQDEFNWSDSAETPRAQYLRR</sequence>
<gene>
    <name evidence="1" type="ORF">ACFOEE_12080</name>
</gene>
<evidence type="ECO:0000313" key="2">
    <source>
        <dbReference type="Proteomes" id="UP001595453"/>
    </source>
</evidence>
<reference evidence="2" key="1">
    <citation type="journal article" date="2019" name="Int. J. Syst. Evol. Microbiol.">
        <title>The Global Catalogue of Microorganisms (GCM) 10K type strain sequencing project: providing services to taxonomists for standard genome sequencing and annotation.</title>
        <authorList>
            <consortium name="The Broad Institute Genomics Platform"/>
            <consortium name="The Broad Institute Genome Sequencing Center for Infectious Disease"/>
            <person name="Wu L."/>
            <person name="Ma J."/>
        </authorList>
    </citation>
    <scope>NUCLEOTIDE SEQUENCE [LARGE SCALE GENOMIC DNA]</scope>
    <source>
        <strain evidence="2">KCTC 42730</strain>
    </source>
</reference>
<protein>
    <recommendedName>
        <fullName evidence="3">Transposase IS4-like domain-containing protein</fullName>
    </recommendedName>
</protein>
<keyword evidence="2" id="KW-1185">Reference proteome</keyword>
<evidence type="ECO:0008006" key="3">
    <source>
        <dbReference type="Google" id="ProtNLM"/>
    </source>
</evidence>
<dbReference type="InterPro" id="IPR012337">
    <property type="entry name" value="RNaseH-like_sf"/>
</dbReference>
<dbReference type="PANTHER" id="PTHR37529">
    <property type="entry name" value="TRANSPOSASE INSG FOR INSERTION SEQUENCE ELEMENT IS4-RELATED"/>
    <property type="match status" value="1"/>
</dbReference>
<comment type="caution">
    <text evidence="1">The sequence shown here is derived from an EMBL/GenBank/DDBJ whole genome shotgun (WGS) entry which is preliminary data.</text>
</comment>
<name>A0ABV7CKW4_9GAMM</name>
<dbReference type="RefSeq" id="WP_377124563.1">
    <property type="nucleotide sequence ID" value="NZ_JBHRSD010000018.1"/>
</dbReference>
<evidence type="ECO:0000313" key="1">
    <source>
        <dbReference type="EMBL" id="MFC3033259.1"/>
    </source>
</evidence>
<dbReference type="EMBL" id="JBHRSD010000018">
    <property type="protein sequence ID" value="MFC3033259.1"/>
    <property type="molecule type" value="Genomic_DNA"/>
</dbReference>
<dbReference type="Proteomes" id="UP001595453">
    <property type="component" value="Unassembled WGS sequence"/>
</dbReference>
<organism evidence="1 2">
    <name type="scientific">Pseudoalteromonas fenneropenaei</name>
    <dbReference type="NCBI Taxonomy" id="1737459"/>
    <lineage>
        <taxon>Bacteria</taxon>
        <taxon>Pseudomonadati</taxon>
        <taxon>Pseudomonadota</taxon>
        <taxon>Gammaproteobacteria</taxon>
        <taxon>Alteromonadales</taxon>
        <taxon>Pseudoalteromonadaceae</taxon>
        <taxon>Pseudoalteromonas</taxon>
    </lineage>
</organism>
<dbReference type="PANTHER" id="PTHR37529:SF1">
    <property type="entry name" value="TRANSPOSASE INSG FOR INSERTION SEQUENCE ELEMENT IS4-RELATED"/>
    <property type="match status" value="1"/>
</dbReference>
<proteinExistence type="predicted"/>